<reference evidence="3" key="1">
    <citation type="submission" date="2019-02" db="EMBL/GenBank/DDBJ databases">
        <title>Isolation and identification of novel species under the genus Muribaculum.</title>
        <authorList>
            <person name="Miyake S."/>
            <person name="Ding Y."/>
            <person name="Low A."/>
            <person name="Soh M."/>
            <person name="Seedorf H."/>
        </authorList>
    </citation>
    <scope>NUCLEOTIDE SEQUENCE [LARGE SCALE GENOMIC DNA]</scope>
    <source>
        <strain evidence="3">H5</strain>
    </source>
</reference>
<evidence type="ECO:0000313" key="2">
    <source>
        <dbReference type="EMBL" id="QCD43694.1"/>
    </source>
</evidence>
<accession>A0A4P7W6G7</accession>
<dbReference type="InterPro" id="IPR011250">
    <property type="entry name" value="OMP/PagP_B-barrel"/>
</dbReference>
<organism evidence="2 3">
    <name type="scientific">Duncaniella dubosii</name>
    <dbReference type="NCBI Taxonomy" id="2518971"/>
    <lineage>
        <taxon>Bacteria</taxon>
        <taxon>Pseudomonadati</taxon>
        <taxon>Bacteroidota</taxon>
        <taxon>Bacteroidia</taxon>
        <taxon>Bacteroidales</taxon>
        <taxon>Muribaculaceae</taxon>
        <taxon>Duncaniella</taxon>
    </lineage>
</organism>
<gene>
    <name evidence="2" type="ORF">E7747_10365</name>
</gene>
<evidence type="ECO:0000313" key="3">
    <source>
        <dbReference type="Proteomes" id="UP000297149"/>
    </source>
</evidence>
<keyword evidence="3" id="KW-1185">Reference proteome</keyword>
<dbReference type="Pfam" id="PF13568">
    <property type="entry name" value="OMP_b-brl_2"/>
    <property type="match status" value="1"/>
</dbReference>
<dbReference type="SUPFAM" id="SSF56925">
    <property type="entry name" value="OMPA-like"/>
    <property type="match status" value="1"/>
</dbReference>
<evidence type="ECO:0000259" key="1">
    <source>
        <dbReference type="Pfam" id="PF13568"/>
    </source>
</evidence>
<sequence length="219" mass="24980">MLLPSCLLAQREYSPNFAIGGKAGATLSSVSFSPEVHTKFAQGLTMGIAARYTEEKYFGLIAEVNFTQRGWAEDFARDEAPQFNYTRTLNYISIPLLTHIYFGSNKVRGFVNLGPEVSFMLSNSISANFDYENYSSIHDFPQGYRTNEQLNMPIDRKFDYGILGGAGVEFIIRRKHSIMLEGRYYFGLGNIYKDSKRDFFAASRNQSIEISLKYMIRVR</sequence>
<name>A0A4P7W6G7_9BACT</name>
<dbReference type="EMBL" id="CP039396">
    <property type="protein sequence ID" value="QCD43694.1"/>
    <property type="molecule type" value="Genomic_DNA"/>
</dbReference>
<protein>
    <submittedName>
        <fullName evidence="2">PorT family protein</fullName>
    </submittedName>
</protein>
<dbReference type="AlphaFoldDB" id="A0A4P7W6G7"/>
<dbReference type="KEGG" id="ddb:E7747_10365"/>
<dbReference type="InterPro" id="IPR025665">
    <property type="entry name" value="Beta-barrel_OMP_2"/>
</dbReference>
<dbReference type="Proteomes" id="UP000297149">
    <property type="component" value="Chromosome"/>
</dbReference>
<proteinExistence type="predicted"/>
<feature type="domain" description="Outer membrane protein beta-barrel" evidence="1">
    <location>
        <begin position="15"/>
        <end position="192"/>
    </location>
</feature>